<feature type="transmembrane region" description="Helical" evidence="8">
    <location>
        <begin position="239"/>
        <end position="260"/>
    </location>
</feature>
<dbReference type="EC" id="2.4.2.43" evidence="10"/>
<feature type="domain" description="Glycosyltransferase RgtA/B/C/D-like" evidence="9">
    <location>
        <begin position="52"/>
        <end position="204"/>
    </location>
</feature>
<evidence type="ECO:0000259" key="9">
    <source>
        <dbReference type="Pfam" id="PF13231"/>
    </source>
</evidence>
<evidence type="ECO:0000256" key="4">
    <source>
        <dbReference type="ARBA" id="ARBA00022679"/>
    </source>
</evidence>
<keyword evidence="2" id="KW-1003">Cell membrane</keyword>
<reference evidence="10" key="1">
    <citation type="submission" date="2024-05" db="EMBL/GenBank/DDBJ databases">
        <title>Isolation and characterization of Sporomusa carbonis sp. nov., a carboxydotrophic hydrogenogen in the genus of Sporomusa isolated from a charcoal burning pile.</title>
        <authorList>
            <person name="Boeer T."/>
            <person name="Rosenbaum F."/>
            <person name="Eysell L."/>
            <person name="Mueller V."/>
            <person name="Daniel R."/>
            <person name="Poehlein A."/>
        </authorList>
    </citation>
    <scope>NUCLEOTIDE SEQUENCE [LARGE SCALE GENOMIC DNA]</scope>
    <source>
        <strain evidence="10">DSM 3132</strain>
    </source>
</reference>
<evidence type="ECO:0000256" key="1">
    <source>
        <dbReference type="ARBA" id="ARBA00004651"/>
    </source>
</evidence>
<evidence type="ECO:0000313" key="10">
    <source>
        <dbReference type="EMBL" id="XFO71507.1"/>
    </source>
</evidence>
<dbReference type="InterPro" id="IPR038731">
    <property type="entry name" value="RgtA/B/C-like"/>
</dbReference>
<sequence length="508" mass="57764">MLLCVASVVTLAYLGHLPLLDPDEPVYAETAREMLQFQDFISPRIYGEFWYDKPPMYYWLVAVAFKIWGIGEFAARLPSALLAIGGSVVVYLSGRELFTERAGLLAGLVLTTSLEYFYLGKAAVTDITLTFFLTLALLAYLHNRYDLLFIGAALAVVTKGPIGIIFCAAIIGLHVIVTKNWAVFKSMKILRGTMLFLMIALPWYVLMYQYHGMAFIETFLGFHNVARFLKPEHPSGTLWYYYVPVLIVGFFPWTAFMLQACKAALRQRSADWNRLVFLVIWAVTVFVFFSMAQTKLVSYILPMYPPLALLVGWYFDKAWSEKQFSMLKWSAAMLTVVAVILEAGLFYLANTMPELYVPGMVAATVLIAANAFVWWFSLRQDFRSVFTVNVVAMLFFSIYLVVQLLPAIAPAYSMKSFVEDFNQHYDGHSQVYIAKFYRPGFMFYSGMPGNELMDDDAVKTLLVKDEAAFFIVKAQTYKNLPAQLQNDIIVLTASEDKALLYRKRQNLM</sequence>
<feature type="transmembrane region" description="Helical" evidence="8">
    <location>
        <begin position="327"/>
        <end position="349"/>
    </location>
</feature>
<dbReference type="InterPro" id="IPR050297">
    <property type="entry name" value="LipidA_mod_glycosyltrf_83"/>
</dbReference>
<evidence type="ECO:0000313" key="11">
    <source>
        <dbReference type="Proteomes" id="UP000216052"/>
    </source>
</evidence>
<feature type="transmembrane region" description="Helical" evidence="8">
    <location>
        <begin position="147"/>
        <end position="177"/>
    </location>
</feature>
<evidence type="ECO:0000256" key="8">
    <source>
        <dbReference type="SAM" id="Phobius"/>
    </source>
</evidence>
<accession>A0ABZ3IZK5</accession>
<evidence type="ECO:0000256" key="5">
    <source>
        <dbReference type="ARBA" id="ARBA00022692"/>
    </source>
</evidence>
<keyword evidence="7 8" id="KW-0472">Membrane</keyword>
<keyword evidence="11" id="KW-1185">Reference proteome</keyword>
<protein>
    <submittedName>
        <fullName evidence="10">Undecaprenyl phosphate-alpha-4-amino-4-deoxy-L-arabinose arabinosyl transferase</fullName>
        <ecNumber evidence="10">2.4.2.43</ecNumber>
    </submittedName>
</protein>
<feature type="transmembrane region" description="Helical" evidence="8">
    <location>
        <begin position="296"/>
        <end position="315"/>
    </location>
</feature>
<dbReference type="Proteomes" id="UP000216052">
    <property type="component" value="Chromosome"/>
</dbReference>
<dbReference type="GO" id="GO:0103015">
    <property type="term" value="F:4-amino-4-deoxy-L-arabinose transferase activity"/>
    <property type="evidence" value="ECO:0007669"/>
    <property type="project" value="UniProtKB-EC"/>
</dbReference>
<dbReference type="EMBL" id="CP155571">
    <property type="protein sequence ID" value="XFO71507.1"/>
    <property type="molecule type" value="Genomic_DNA"/>
</dbReference>
<feature type="transmembrane region" description="Helical" evidence="8">
    <location>
        <begin position="388"/>
        <end position="409"/>
    </location>
</feature>
<dbReference type="Pfam" id="PF13231">
    <property type="entry name" value="PMT_2"/>
    <property type="match status" value="1"/>
</dbReference>
<evidence type="ECO:0000256" key="7">
    <source>
        <dbReference type="ARBA" id="ARBA00023136"/>
    </source>
</evidence>
<evidence type="ECO:0000256" key="3">
    <source>
        <dbReference type="ARBA" id="ARBA00022676"/>
    </source>
</evidence>
<evidence type="ECO:0000256" key="2">
    <source>
        <dbReference type="ARBA" id="ARBA00022475"/>
    </source>
</evidence>
<keyword evidence="6 8" id="KW-1133">Transmembrane helix</keyword>
<dbReference type="PANTHER" id="PTHR33908">
    <property type="entry name" value="MANNOSYLTRANSFERASE YKCB-RELATED"/>
    <property type="match status" value="1"/>
</dbReference>
<gene>
    <name evidence="10" type="primary">arnT_1</name>
    <name evidence="10" type="ORF">SPACI_015340</name>
</gene>
<feature type="transmembrane region" description="Helical" evidence="8">
    <location>
        <begin position="123"/>
        <end position="141"/>
    </location>
</feature>
<feature type="transmembrane region" description="Helical" evidence="8">
    <location>
        <begin position="189"/>
        <end position="210"/>
    </location>
</feature>
<proteinExistence type="predicted"/>
<feature type="transmembrane region" description="Helical" evidence="8">
    <location>
        <begin position="272"/>
        <end position="290"/>
    </location>
</feature>
<name>A0ABZ3IZK5_SPOA4</name>
<organism evidence="10 11">
    <name type="scientific">Sporomusa acidovorans (strain ATCC 49682 / DSM 3132 / Mol)</name>
    <dbReference type="NCBI Taxonomy" id="1123286"/>
    <lineage>
        <taxon>Bacteria</taxon>
        <taxon>Bacillati</taxon>
        <taxon>Bacillota</taxon>
        <taxon>Negativicutes</taxon>
        <taxon>Selenomonadales</taxon>
        <taxon>Sporomusaceae</taxon>
        <taxon>Sporomusa</taxon>
    </lineage>
</organism>
<feature type="transmembrane region" description="Helical" evidence="8">
    <location>
        <begin position="355"/>
        <end position="376"/>
    </location>
</feature>
<keyword evidence="5 8" id="KW-0812">Transmembrane</keyword>
<keyword evidence="3 10" id="KW-0328">Glycosyltransferase</keyword>
<dbReference type="PANTHER" id="PTHR33908:SF3">
    <property type="entry name" value="UNDECAPRENYL PHOSPHATE-ALPHA-4-AMINO-4-DEOXY-L-ARABINOSE ARABINOSYL TRANSFERASE"/>
    <property type="match status" value="1"/>
</dbReference>
<keyword evidence="4 10" id="KW-0808">Transferase</keyword>
<comment type="subcellular location">
    <subcellularLocation>
        <location evidence="1">Cell membrane</location>
        <topology evidence="1">Multi-pass membrane protein</topology>
    </subcellularLocation>
</comment>
<evidence type="ECO:0000256" key="6">
    <source>
        <dbReference type="ARBA" id="ARBA00022989"/>
    </source>
</evidence>